<evidence type="ECO:0000256" key="1">
    <source>
        <dbReference type="ARBA" id="ARBA00008542"/>
    </source>
</evidence>
<name>A0A6M5YRK1_9BACT</name>
<dbReference type="Gene3D" id="3.40.50.880">
    <property type="match status" value="1"/>
</dbReference>
<dbReference type="Pfam" id="PF01965">
    <property type="entry name" value="DJ-1_PfpI"/>
    <property type="match status" value="1"/>
</dbReference>
<protein>
    <recommendedName>
        <fullName evidence="2">DJ-1/PfpI domain-containing protein</fullName>
    </recommendedName>
</protein>
<accession>A0A6M5YRK1</accession>
<comment type="similarity">
    <text evidence="1">Belongs to the peptidase C56 family.</text>
</comment>
<dbReference type="PANTHER" id="PTHR42733:SF2">
    <property type="entry name" value="DJ-1_THIJ_PFPI FAMILY PROTEIN"/>
    <property type="match status" value="1"/>
</dbReference>
<dbReference type="RefSeq" id="WP_171471596.1">
    <property type="nucleotide sequence ID" value="NZ_CP053452.2"/>
</dbReference>
<sequence length="175" mass="18744">MKALILAADRFEDLTLFLPWYRLREEGVEVTVAAPFLHAVTGTHGYAVEPDTAIHEVNPAEYDLLFVPAGPAAEHLRQREEAVDVARTFIEDGRKVAAIGHGAQLLISAGVLDGRRVTCSPGIRDDVRAAGAVYSDEATVTDGILLTGRGPDDLPAFAQAMMALLGAARKVLSVR</sequence>
<proteinExistence type="inferred from homology"/>
<dbReference type="AlphaFoldDB" id="A0A6M5YRK1"/>
<keyword evidence="4" id="KW-1185">Reference proteome</keyword>
<gene>
    <name evidence="3" type="ORF">FTUN_3477</name>
</gene>
<dbReference type="InterPro" id="IPR006286">
    <property type="entry name" value="C56_PfpI-like"/>
</dbReference>
<dbReference type="Proteomes" id="UP000503447">
    <property type="component" value="Chromosome"/>
</dbReference>
<dbReference type="NCBIfam" id="TIGR01382">
    <property type="entry name" value="PfpI"/>
    <property type="match status" value="1"/>
</dbReference>
<dbReference type="EMBL" id="CP053452">
    <property type="protein sequence ID" value="QJW95923.1"/>
    <property type="molecule type" value="Genomic_DNA"/>
</dbReference>
<organism evidence="3 4">
    <name type="scientific">Frigoriglobus tundricola</name>
    <dbReference type="NCBI Taxonomy" id="2774151"/>
    <lineage>
        <taxon>Bacteria</taxon>
        <taxon>Pseudomonadati</taxon>
        <taxon>Planctomycetota</taxon>
        <taxon>Planctomycetia</taxon>
        <taxon>Gemmatales</taxon>
        <taxon>Gemmataceae</taxon>
        <taxon>Frigoriglobus</taxon>
    </lineage>
</organism>
<dbReference type="CDD" id="cd03134">
    <property type="entry name" value="GATase1_PfpI_like"/>
    <property type="match status" value="1"/>
</dbReference>
<evidence type="ECO:0000313" key="4">
    <source>
        <dbReference type="Proteomes" id="UP000503447"/>
    </source>
</evidence>
<dbReference type="SUPFAM" id="SSF52317">
    <property type="entry name" value="Class I glutamine amidotransferase-like"/>
    <property type="match status" value="1"/>
</dbReference>
<evidence type="ECO:0000259" key="2">
    <source>
        <dbReference type="Pfam" id="PF01965"/>
    </source>
</evidence>
<dbReference type="InterPro" id="IPR002818">
    <property type="entry name" value="DJ-1/PfpI"/>
</dbReference>
<dbReference type="PANTHER" id="PTHR42733">
    <property type="entry name" value="DJ-1 PROTEIN"/>
    <property type="match status" value="1"/>
</dbReference>
<feature type="domain" description="DJ-1/PfpI" evidence="2">
    <location>
        <begin position="1"/>
        <end position="163"/>
    </location>
</feature>
<evidence type="ECO:0000313" key="3">
    <source>
        <dbReference type="EMBL" id="QJW95923.1"/>
    </source>
</evidence>
<dbReference type="InterPro" id="IPR029062">
    <property type="entry name" value="Class_I_gatase-like"/>
</dbReference>
<reference evidence="4" key="1">
    <citation type="submission" date="2020-05" db="EMBL/GenBank/DDBJ databases">
        <title>Frigoriglobus tundricola gen. nov., sp. nov., a psychrotolerant cellulolytic planctomycete of the family Gemmataceae with two divergent copies of 16S rRNA gene.</title>
        <authorList>
            <person name="Kulichevskaya I.S."/>
            <person name="Ivanova A.A."/>
            <person name="Naumoff D.G."/>
            <person name="Beletsky A.V."/>
            <person name="Rijpstra W.I.C."/>
            <person name="Sinninghe Damste J.S."/>
            <person name="Mardanov A.V."/>
            <person name="Ravin N.V."/>
            <person name="Dedysh S.N."/>
        </authorList>
    </citation>
    <scope>NUCLEOTIDE SEQUENCE [LARGE SCALE GENOMIC DNA]</scope>
    <source>
        <strain evidence="4">PL17</strain>
    </source>
</reference>
<dbReference type="PROSITE" id="PS51276">
    <property type="entry name" value="PEPTIDASE_C56_PFPI"/>
    <property type="match status" value="1"/>
</dbReference>
<dbReference type="KEGG" id="ftj:FTUN_3477"/>